<dbReference type="OrthoDB" id="2064324at2"/>
<keyword evidence="1" id="KW-0812">Transmembrane</keyword>
<dbReference type="STRING" id="1121331.SAMN02745248_00981"/>
<dbReference type="AlphaFoldDB" id="A0A1M6MB33"/>
<feature type="domain" description="DUF4179" evidence="2">
    <location>
        <begin position="48"/>
        <end position="148"/>
    </location>
</feature>
<evidence type="ECO:0000313" key="3">
    <source>
        <dbReference type="EMBL" id="SHJ80682.1"/>
    </source>
</evidence>
<organism evidence="3 4">
    <name type="scientific">Hathewaya proteolytica DSM 3090</name>
    <dbReference type="NCBI Taxonomy" id="1121331"/>
    <lineage>
        <taxon>Bacteria</taxon>
        <taxon>Bacillati</taxon>
        <taxon>Bacillota</taxon>
        <taxon>Clostridia</taxon>
        <taxon>Eubacteriales</taxon>
        <taxon>Clostridiaceae</taxon>
        <taxon>Hathewaya</taxon>
    </lineage>
</organism>
<feature type="transmembrane region" description="Helical" evidence="1">
    <location>
        <begin position="51"/>
        <end position="74"/>
    </location>
</feature>
<keyword evidence="4" id="KW-1185">Reference proteome</keyword>
<dbReference type="Gene3D" id="2.60.40.1630">
    <property type="entry name" value="bacillus anthracis domain"/>
    <property type="match status" value="1"/>
</dbReference>
<sequence length="381" mass="43443">MNQFEKKYIDNIKKDVDIPQVVMQKAEDAFNSIKDGKGIKEMKSKRLKKTIIGLGSAAAVMGAFVCTCFMNPTWASGLPVIGGLFEKYEDKSTYKGNFTEMAEKQRQEALEKDGVTSLPCSKEDGDITFTLKEMYSNDKAMYATIELKNKEGFSTNTVLRNGKDEPALQIYFDSLFGIEDNDMGIVTVNGDFIDENTYEGVFRIGLDSRPIKVDNDKMKLNLNFTKILFSQIEKGYNGDKAFEGNWKFNFDINIDKTQTKTIVLNDIKKNGVGMKSIDVTPYEMILHTADIDNDYDKNPNAILTFPVVFDANGKYMETGMPIVDEYPIYGKDVSKVDIYLCEYNEYLDKLKRFRNEDNFKQLMEEKALYHTTVEIPSLKNK</sequence>
<dbReference type="InterPro" id="IPR025436">
    <property type="entry name" value="DUF4179"/>
</dbReference>
<keyword evidence="1" id="KW-1133">Transmembrane helix</keyword>
<dbReference type="EMBL" id="FRAD01000007">
    <property type="protein sequence ID" value="SHJ80682.1"/>
    <property type="molecule type" value="Genomic_DNA"/>
</dbReference>
<keyword evidence="1" id="KW-0472">Membrane</keyword>
<dbReference type="Proteomes" id="UP000183952">
    <property type="component" value="Unassembled WGS sequence"/>
</dbReference>
<name>A0A1M6MB33_9CLOT</name>
<evidence type="ECO:0000313" key="4">
    <source>
        <dbReference type="Proteomes" id="UP000183952"/>
    </source>
</evidence>
<gene>
    <name evidence="3" type="ORF">SAMN02745248_00981</name>
</gene>
<protein>
    <recommendedName>
        <fullName evidence="2">DUF4179 domain-containing protein</fullName>
    </recommendedName>
</protein>
<accession>A0A1M6MB33</accession>
<proteinExistence type="predicted"/>
<evidence type="ECO:0000256" key="1">
    <source>
        <dbReference type="SAM" id="Phobius"/>
    </source>
</evidence>
<evidence type="ECO:0000259" key="2">
    <source>
        <dbReference type="Pfam" id="PF13786"/>
    </source>
</evidence>
<dbReference type="RefSeq" id="WP_072902965.1">
    <property type="nucleotide sequence ID" value="NZ_FRAD01000007.1"/>
</dbReference>
<dbReference type="Pfam" id="PF13786">
    <property type="entry name" value="DUF4179"/>
    <property type="match status" value="1"/>
</dbReference>
<reference evidence="3 4" key="1">
    <citation type="submission" date="2016-11" db="EMBL/GenBank/DDBJ databases">
        <authorList>
            <person name="Jaros S."/>
            <person name="Januszkiewicz K."/>
            <person name="Wedrychowicz H."/>
        </authorList>
    </citation>
    <scope>NUCLEOTIDE SEQUENCE [LARGE SCALE GENOMIC DNA]</scope>
    <source>
        <strain evidence="3 4">DSM 3090</strain>
    </source>
</reference>